<gene>
    <name evidence="1" type="ORF">IXB50_03960</name>
</gene>
<dbReference type="SUPFAM" id="SSF55931">
    <property type="entry name" value="Glutamine synthetase/guanido kinase"/>
    <property type="match status" value="1"/>
</dbReference>
<dbReference type="InterPro" id="IPR014746">
    <property type="entry name" value="Gln_synth/guanido_kin_cat_dom"/>
</dbReference>
<dbReference type="Proteomes" id="UP000717364">
    <property type="component" value="Unassembled WGS sequence"/>
</dbReference>
<accession>A0A947GGV4</accession>
<reference evidence="1" key="2">
    <citation type="journal article" date="2021" name="Mar. Drugs">
        <title>Genome Reduction and Secondary Metabolism of the Marine Sponge-Associated Cyanobacterium Leptothoe.</title>
        <authorList>
            <person name="Konstantinou D."/>
            <person name="Popin R.V."/>
            <person name="Fewer D.P."/>
            <person name="Sivonen K."/>
            <person name="Gkelis S."/>
        </authorList>
    </citation>
    <scope>NUCLEOTIDE SEQUENCE</scope>
    <source>
        <strain evidence="1">TAU-MAC 1115</strain>
    </source>
</reference>
<keyword evidence="2" id="KW-1185">Reference proteome</keyword>
<organism evidence="1 2">
    <name type="scientific">Leptothoe spongobia TAU-MAC 1115</name>
    <dbReference type="NCBI Taxonomy" id="1967444"/>
    <lineage>
        <taxon>Bacteria</taxon>
        <taxon>Bacillati</taxon>
        <taxon>Cyanobacteriota</taxon>
        <taxon>Cyanophyceae</taxon>
        <taxon>Nodosilineales</taxon>
        <taxon>Cymatolegaceae</taxon>
        <taxon>Leptothoe</taxon>
        <taxon>Leptothoe spongobia</taxon>
    </lineage>
</organism>
<dbReference type="Gene3D" id="3.30.590.20">
    <property type="match status" value="1"/>
</dbReference>
<dbReference type="AlphaFoldDB" id="A0A947GGV4"/>
<evidence type="ECO:0000313" key="2">
    <source>
        <dbReference type="Proteomes" id="UP000717364"/>
    </source>
</evidence>
<evidence type="ECO:0000313" key="1">
    <source>
        <dbReference type="EMBL" id="MBT9314574.1"/>
    </source>
</evidence>
<dbReference type="EMBL" id="JADOES010000005">
    <property type="protein sequence ID" value="MBT9314574.1"/>
    <property type="molecule type" value="Genomic_DNA"/>
</dbReference>
<dbReference type="RefSeq" id="WP_215607647.1">
    <property type="nucleotide sequence ID" value="NZ_JADOES010000005.1"/>
</dbReference>
<keyword evidence="1" id="KW-0436">Ligase</keyword>
<sequence length="392" mass="43996">MSYLSTSEPVGCYRFGLEHEVAFWDQQTDQFADFSNTSFQRFDRLIAQLPEYASDYPQLRIGDAGIKRKRWYIEGYERFSETGNLIGCMPKGIEIRTTLQPTMTGAVQELRESFAQLSEVALPAGLLPVLTSFNPIHKRFVPEPPLNHFEAQRREASPEKQTAHIPMMTYGPDLNFSIQGLSTKALIQAGKKLTYYSPAIVPFSFSSPFYGQQLWSGLSVRTHLRTGRRPAAMVFVEHPEELISSSPSLTKIARLPAEVGRIEFKACDSCGDFELYGSLLALLKGIVLDQTLPGAALVPDAVMHQHAAIHGFQDPELRDQALRLLAAADRALSEADERERLQPLWQFAQQKTTPAQVMCDRWRSGVDLVNLLSQGYTTEYAAIKKNRLIPQA</sequence>
<comment type="caution">
    <text evidence="1">The sequence shown here is derived from an EMBL/GenBank/DDBJ whole genome shotgun (WGS) entry which is preliminary data.</text>
</comment>
<proteinExistence type="predicted"/>
<reference evidence="1" key="1">
    <citation type="submission" date="2020-11" db="EMBL/GenBank/DDBJ databases">
        <authorList>
            <person name="Konstantinou D."/>
            <person name="Gkelis S."/>
            <person name="Popin R."/>
            <person name="Fewer D."/>
            <person name="Sivonen K."/>
        </authorList>
    </citation>
    <scope>NUCLEOTIDE SEQUENCE</scope>
    <source>
        <strain evidence="1">TAU-MAC 1115</strain>
    </source>
</reference>
<dbReference type="GO" id="GO:0016874">
    <property type="term" value="F:ligase activity"/>
    <property type="evidence" value="ECO:0007669"/>
    <property type="project" value="UniProtKB-KW"/>
</dbReference>
<name>A0A947GGV4_9CYAN</name>
<protein>
    <submittedName>
        <fullName evidence="1">Glutamate--cysteine ligase</fullName>
    </submittedName>
</protein>